<evidence type="ECO:0000256" key="2">
    <source>
        <dbReference type="SAM" id="Phobius"/>
    </source>
</evidence>
<feature type="transmembrane region" description="Helical" evidence="2">
    <location>
        <begin position="55"/>
        <end position="72"/>
    </location>
</feature>
<organism evidence="3 4">
    <name type="scientific">Patiria miniata</name>
    <name type="common">Bat star</name>
    <name type="synonym">Asterina miniata</name>
    <dbReference type="NCBI Taxonomy" id="46514"/>
    <lineage>
        <taxon>Eukaryota</taxon>
        <taxon>Metazoa</taxon>
        <taxon>Echinodermata</taxon>
        <taxon>Eleutherozoa</taxon>
        <taxon>Asterozoa</taxon>
        <taxon>Asteroidea</taxon>
        <taxon>Valvatacea</taxon>
        <taxon>Valvatida</taxon>
        <taxon>Asterinidae</taxon>
        <taxon>Patiria</taxon>
    </lineage>
</organism>
<dbReference type="RefSeq" id="XP_038069263.1">
    <property type="nucleotide sequence ID" value="XM_038213335.1"/>
</dbReference>
<comment type="similarity">
    <text evidence="1">Belongs to the C19orf12 family.</text>
</comment>
<proteinExistence type="inferred from homology"/>
<evidence type="ECO:0000256" key="1">
    <source>
        <dbReference type="ARBA" id="ARBA00029457"/>
    </source>
</evidence>
<dbReference type="AlphaFoldDB" id="A0A914B023"/>
<keyword evidence="2" id="KW-0472">Membrane</keyword>
<dbReference type="PANTHER" id="PTHR31493">
    <property type="entry name" value="NAZO FAMILY MEMBER"/>
    <property type="match status" value="1"/>
</dbReference>
<evidence type="ECO:0000313" key="3">
    <source>
        <dbReference type="EnsemblMetazoa" id="XP_038069263.1"/>
    </source>
</evidence>
<dbReference type="Proteomes" id="UP000887568">
    <property type="component" value="Unplaced"/>
</dbReference>
<dbReference type="InterPro" id="IPR033369">
    <property type="entry name" value="C19orf12"/>
</dbReference>
<dbReference type="EnsemblMetazoa" id="XM_038213335.1">
    <property type="protein sequence ID" value="XP_038069263.1"/>
    <property type="gene ID" value="LOC119738439"/>
</dbReference>
<dbReference type="GeneID" id="119738439"/>
<sequence>MPVSPDNLIKVLIEVAEEKNGKNDEKRKRKSWVVAILSTGAGAGVGAAIGAGVGAIVGCGGGLVLGGAFAYWNRQKLHTVPETLKPLGKERKKQLLDHFKNHILDLGSDSCDSAKLRELLMGDSNAKERTINLLKGFFENVLLMDVHKFTAFQ</sequence>
<keyword evidence="2" id="KW-0812">Transmembrane</keyword>
<name>A0A914B023_PATMI</name>
<dbReference type="PANTHER" id="PTHR31493:SF1">
    <property type="entry name" value="PROTEIN C19ORF12"/>
    <property type="match status" value="1"/>
</dbReference>
<accession>A0A914B023</accession>
<keyword evidence="4" id="KW-1185">Reference proteome</keyword>
<evidence type="ECO:0000313" key="4">
    <source>
        <dbReference type="Proteomes" id="UP000887568"/>
    </source>
</evidence>
<protein>
    <submittedName>
        <fullName evidence="3">Uncharacterized protein</fullName>
    </submittedName>
</protein>
<reference evidence="3" key="1">
    <citation type="submission" date="2022-11" db="UniProtKB">
        <authorList>
            <consortium name="EnsemblMetazoa"/>
        </authorList>
    </citation>
    <scope>IDENTIFICATION</scope>
</reference>
<keyword evidence="2" id="KW-1133">Transmembrane helix</keyword>